<protein>
    <recommendedName>
        <fullName evidence="2">3-keto-alpha-glucoside-1,2-lyase/3-keto-2-hydroxy-glucal hydratase domain-containing protein</fullName>
    </recommendedName>
</protein>
<dbReference type="RefSeq" id="WP_071012703.1">
    <property type="nucleotide sequence ID" value="NZ_CP017754.1"/>
</dbReference>
<keyword evidence="1" id="KW-0732">Signal</keyword>
<dbReference type="InterPro" id="IPR010496">
    <property type="entry name" value="AL/BT2_dom"/>
</dbReference>
<evidence type="ECO:0000259" key="2">
    <source>
        <dbReference type="Pfam" id="PF06439"/>
    </source>
</evidence>
<organism evidence="3 4">
    <name type="scientific">Cupriavidus malaysiensis</name>
    <dbReference type="NCBI Taxonomy" id="367825"/>
    <lineage>
        <taxon>Bacteria</taxon>
        <taxon>Pseudomonadati</taxon>
        <taxon>Pseudomonadota</taxon>
        <taxon>Betaproteobacteria</taxon>
        <taxon>Burkholderiales</taxon>
        <taxon>Burkholderiaceae</taxon>
        <taxon>Cupriavidus</taxon>
    </lineage>
</organism>
<reference evidence="3 4" key="1">
    <citation type="submission" date="2016-10" db="EMBL/GenBank/DDBJ databases">
        <title>Complete genome sequences of three Cupriavidus strains isolated from various Malaysian environments.</title>
        <authorList>
            <person name="Abdullah A.A.-A."/>
            <person name="Shafie N.A.H."/>
            <person name="Lau N.S."/>
        </authorList>
    </citation>
    <scope>NUCLEOTIDE SEQUENCE [LARGE SCALE GENOMIC DNA]</scope>
    <source>
        <strain evidence="3 4">USMAA1020</strain>
    </source>
</reference>
<accession>A0ABM6F4N7</accession>
<feature type="chain" id="PRO_5046060793" description="3-keto-alpha-glucoside-1,2-lyase/3-keto-2-hydroxy-glucal hydratase domain-containing protein" evidence="1">
    <location>
        <begin position="20"/>
        <end position="208"/>
    </location>
</feature>
<dbReference type="SUPFAM" id="SSF49899">
    <property type="entry name" value="Concanavalin A-like lectins/glucanases"/>
    <property type="match status" value="1"/>
</dbReference>
<gene>
    <name evidence="3" type="ORF">BKK80_10890</name>
</gene>
<dbReference type="InterPro" id="IPR013320">
    <property type="entry name" value="ConA-like_dom_sf"/>
</dbReference>
<evidence type="ECO:0000313" key="3">
    <source>
        <dbReference type="EMBL" id="AOZ06283.1"/>
    </source>
</evidence>
<dbReference type="EMBL" id="CP017754">
    <property type="protein sequence ID" value="AOZ06283.1"/>
    <property type="molecule type" value="Genomic_DNA"/>
</dbReference>
<feature type="signal peptide" evidence="1">
    <location>
        <begin position="1"/>
        <end position="19"/>
    </location>
</feature>
<proteinExistence type="predicted"/>
<name>A0ABM6F4N7_9BURK</name>
<keyword evidence="4" id="KW-1185">Reference proteome</keyword>
<feature type="domain" description="3-keto-alpha-glucoside-1,2-lyase/3-keto-2-hydroxy-glucal hydratase" evidence="2">
    <location>
        <begin position="22"/>
        <end position="180"/>
    </location>
</feature>
<dbReference type="Gene3D" id="2.60.120.560">
    <property type="entry name" value="Exo-inulinase, domain 1"/>
    <property type="match status" value="1"/>
</dbReference>
<dbReference type="Proteomes" id="UP000177515">
    <property type="component" value="Chromosome 1"/>
</dbReference>
<dbReference type="Pfam" id="PF06439">
    <property type="entry name" value="3keto-disac_hyd"/>
    <property type="match status" value="1"/>
</dbReference>
<evidence type="ECO:0000313" key="4">
    <source>
        <dbReference type="Proteomes" id="UP000177515"/>
    </source>
</evidence>
<evidence type="ECO:0000256" key="1">
    <source>
        <dbReference type="SAM" id="SignalP"/>
    </source>
</evidence>
<sequence length="208" mass="22687">MKRNLLIPLLLLRLMPATGETLMFNHEKPGATPSGWLSGVTGRGAPKWTIEPDPTLPNGGNVLKQSGSGDFPWCVKQGTSIADGYVEVKFKPVAGHEDQAGGVVWRWKDGNDYYVARANALENNVSLYYTTGGRRHTIRYQSTPVAAQVWHTLRVEFEGNHIQVSLDGTRRIDVTDEHISGAGAVGVWTKADSVTVFDAFSFGSSSAR</sequence>